<name>Q4Q0A5_LEIMA</name>
<feature type="compositionally biased region" description="Basic and acidic residues" evidence="1">
    <location>
        <begin position="342"/>
        <end position="354"/>
    </location>
</feature>
<feature type="region of interest" description="Disordered" evidence="1">
    <location>
        <begin position="337"/>
        <end position="411"/>
    </location>
</feature>
<dbReference type="HOGENOM" id="CLU_435118_0_0_1"/>
<feature type="region of interest" description="Disordered" evidence="1">
    <location>
        <begin position="120"/>
        <end position="139"/>
    </location>
</feature>
<feature type="domain" description="ESF1 RRM" evidence="2">
    <location>
        <begin position="54"/>
        <end position="123"/>
    </location>
</feature>
<dbReference type="InParanoid" id="Q4Q0A5"/>
<dbReference type="VEuPathDB" id="TriTrypDB:LMJSD75_360079400"/>
<dbReference type="STRING" id="5664.Q4Q0A5"/>
<gene>
    <name evidence="3" type="ORF">LMJF_36_6520</name>
</gene>
<organism evidence="3 4">
    <name type="scientific">Leishmania major</name>
    <dbReference type="NCBI Taxonomy" id="5664"/>
    <lineage>
        <taxon>Eukaryota</taxon>
        <taxon>Discoba</taxon>
        <taxon>Euglenozoa</taxon>
        <taxon>Kinetoplastea</taxon>
        <taxon>Metakinetoplastina</taxon>
        <taxon>Trypanosomatida</taxon>
        <taxon>Trypanosomatidae</taxon>
        <taxon>Leishmaniinae</taxon>
        <taxon>Leishmania</taxon>
    </lineage>
</organism>
<feature type="region of interest" description="Disordered" evidence="1">
    <location>
        <begin position="586"/>
        <end position="615"/>
    </location>
</feature>
<feature type="compositionally biased region" description="Basic and acidic residues" evidence="1">
    <location>
        <begin position="540"/>
        <end position="550"/>
    </location>
</feature>
<feature type="compositionally biased region" description="Basic and acidic residues" evidence="1">
    <location>
        <begin position="151"/>
        <end position="165"/>
    </location>
</feature>
<proteinExistence type="predicted"/>
<feature type="region of interest" description="Disordered" evidence="1">
    <location>
        <begin position="297"/>
        <end position="318"/>
    </location>
</feature>
<feature type="region of interest" description="Disordered" evidence="1">
    <location>
        <begin position="527"/>
        <end position="550"/>
    </location>
</feature>
<dbReference type="PANTHER" id="PTHR12202">
    <property type="entry name" value="ESF1 HOMOLOG"/>
    <property type="match status" value="1"/>
</dbReference>
<dbReference type="InterPro" id="IPR039754">
    <property type="entry name" value="Esf1"/>
</dbReference>
<evidence type="ECO:0000259" key="2">
    <source>
        <dbReference type="Pfam" id="PF25121"/>
    </source>
</evidence>
<dbReference type="RefSeq" id="XP_001687243.1">
    <property type="nucleotide sequence ID" value="XM_001687191.1"/>
</dbReference>
<dbReference type="Pfam" id="PF25121">
    <property type="entry name" value="RRM_ESF1"/>
    <property type="match status" value="2"/>
</dbReference>
<evidence type="ECO:0000313" key="4">
    <source>
        <dbReference type="Proteomes" id="UP000000542"/>
    </source>
</evidence>
<evidence type="ECO:0000313" key="3">
    <source>
        <dbReference type="EMBL" id="CAJ09630.1"/>
    </source>
</evidence>
<dbReference type="GeneID" id="5655965"/>
<feature type="region of interest" description="Disordered" evidence="1">
    <location>
        <begin position="451"/>
        <end position="515"/>
    </location>
</feature>
<feature type="compositionally biased region" description="Acidic residues" evidence="1">
    <location>
        <begin position="369"/>
        <end position="378"/>
    </location>
</feature>
<keyword evidence="4" id="KW-1185">Reference proteome</keyword>
<dbReference type="OMA" id="ISWDQDD"/>
<feature type="compositionally biased region" description="Acidic residues" evidence="1">
    <location>
        <begin position="19"/>
        <end position="32"/>
    </location>
</feature>
<feature type="compositionally biased region" description="Acidic residues" evidence="1">
    <location>
        <begin position="395"/>
        <end position="405"/>
    </location>
</feature>
<protein>
    <recommendedName>
        <fullName evidence="2">ESF1 RRM domain-containing protein</fullName>
    </recommendedName>
</protein>
<dbReference type="AlphaFoldDB" id="Q4Q0A5"/>
<feature type="compositionally biased region" description="Basic and acidic residues" evidence="1">
    <location>
        <begin position="477"/>
        <end position="487"/>
    </location>
</feature>
<dbReference type="GO" id="GO:0006364">
    <property type="term" value="P:rRNA processing"/>
    <property type="evidence" value="ECO:0000318"/>
    <property type="project" value="GO_Central"/>
</dbReference>
<feature type="region of interest" description="Disordered" evidence="1">
    <location>
        <begin position="145"/>
        <end position="171"/>
    </location>
</feature>
<evidence type="ECO:0000256" key="1">
    <source>
        <dbReference type="SAM" id="MobiDB-lite"/>
    </source>
</evidence>
<dbReference type="Proteomes" id="UP000000542">
    <property type="component" value="Chromosome 36"/>
</dbReference>
<reference evidence="3 4" key="1">
    <citation type="journal article" date="2005" name="Science">
        <title>The genome of the kinetoplastid parasite, Leishmania major.</title>
        <authorList>
            <person name="Ivens A.C."/>
            <person name="Peacock C.S."/>
            <person name="Worthey E.A."/>
            <person name="Murphy L."/>
            <person name="Aggarwal G."/>
            <person name="Berriman M."/>
            <person name="Sisk E."/>
            <person name="Rajandream M.A."/>
            <person name="Adlem E."/>
            <person name="Aert R."/>
            <person name="Anupama A."/>
            <person name="Apostolou Z."/>
            <person name="Attipoe P."/>
            <person name="Bason N."/>
            <person name="Bauser C."/>
            <person name="Beck A."/>
            <person name="Beverley S.M."/>
            <person name="Bianchettin G."/>
            <person name="Borzym K."/>
            <person name="Bothe G."/>
            <person name="Bruschi C.V."/>
            <person name="Collins M."/>
            <person name="Cadag E."/>
            <person name="Ciarloni L."/>
            <person name="Clayton C."/>
            <person name="Coulson R.M."/>
            <person name="Cronin A."/>
            <person name="Cruz A.K."/>
            <person name="Davies R.M."/>
            <person name="De Gaudenzi J."/>
            <person name="Dobson D.E."/>
            <person name="Duesterhoeft A."/>
            <person name="Fazelina G."/>
            <person name="Fosker N."/>
            <person name="Frasch A.C."/>
            <person name="Fraser A."/>
            <person name="Fuchs M."/>
            <person name="Gabel C."/>
            <person name="Goble A."/>
            <person name="Goffeau A."/>
            <person name="Harris D."/>
            <person name="Hertz-Fowler C."/>
            <person name="Hilbert H."/>
            <person name="Horn D."/>
            <person name="Huang Y."/>
            <person name="Klages S."/>
            <person name="Knights A."/>
            <person name="Kube M."/>
            <person name="Larke N."/>
            <person name="Litvin L."/>
            <person name="Lord A."/>
            <person name="Louie T."/>
            <person name="Marra M."/>
            <person name="Masuy D."/>
            <person name="Matthews K."/>
            <person name="Michaeli S."/>
            <person name="Mottram J.C."/>
            <person name="Muller-Auer S."/>
            <person name="Munden H."/>
            <person name="Nelson S."/>
            <person name="Norbertczak H."/>
            <person name="Oliver K."/>
            <person name="O'neil S."/>
            <person name="Pentony M."/>
            <person name="Pohl T.M."/>
            <person name="Price C."/>
            <person name="Purnelle B."/>
            <person name="Quail M.A."/>
            <person name="Rabbinowitsch E."/>
            <person name="Reinhardt R."/>
            <person name="Rieger M."/>
            <person name="Rinta J."/>
            <person name="Robben J."/>
            <person name="Robertson L."/>
            <person name="Ruiz J.C."/>
            <person name="Rutter S."/>
            <person name="Saunders D."/>
            <person name="Schafer M."/>
            <person name="Schein J."/>
            <person name="Schwartz D.C."/>
            <person name="Seeger K."/>
            <person name="Seyler A."/>
            <person name="Sharp S."/>
            <person name="Shin H."/>
            <person name="Sivam D."/>
            <person name="Squares R."/>
            <person name="Squares S."/>
            <person name="Tosato V."/>
            <person name="Vogt C."/>
            <person name="Volckaert G."/>
            <person name="Wambutt R."/>
            <person name="Warren T."/>
            <person name="Wedler H."/>
            <person name="Woodward J."/>
            <person name="Zhou S."/>
            <person name="Zimmermann W."/>
            <person name="Smith D.F."/>
            <person name="Blackwell J.M."/>
            <person name="Stuart K.D."/>
            <person name="Barrell B."/>
            <person name="Myler P.J."/>
        </authorList>
    </citation>
    <scope>NUCLEOTIDE SEQUENCE [LARGE SCALE GENOMIC DNA]</scope>
    <source>
        <strain evidence="4">MHOM/IL/81/Friedlin</strain>
    </source>
</reference>
<dbReference type="KEGG" id="lma:LMJF_36_6520"/>
<sequence>MSKHSSSASGSSHSRTIGEEGDDCMSPPSEEEAALDDEAVAWVPDEIEFIAARRRLAIVNCDWDHVRAVDLYAILFHALPLGGQLLDVSVYRSEFGKRMLEHERMHGPDLWVHDGDADVAADGEGGAEEGSGGAMPEMVGLPEDVSEDAVSEPRSDGWADDDPRMMTEQGEDGEWFSDGKYRRYEMDRMKYYYAVATFDSADTAAMVYNELDGMDIEASGVILDLRYVDDEEMFESPVSRADRIPANFKPLASFKMSALSQSKFRISWDQDDVFRHQSLQDSFTGTTEEDDLAAYLAPADSDDEMDSNPLDQEKKAREKRNIRRRYAALLEEVGGIPEELEGDRTGDGLGDHADLGSNGLGNFSNRDVDDLDDSSDDDSINHFSDVEMDGHDADEGGDEEEDDEGSVVGDMEATLDMEADTKAASLQRDARLRQMKSADLAKQAELKYKLRRKEMKKSKKDMLRQEREAGKAYQAAHEAEDRQKLRELMGTGDGAVRVSGKERRKAHAKQVKERLAEERAVKKKMRAANQLGVTQQVQHTRREQEAEKAVGQIDDRFKSKLLSDPRFHLEVSQKDKRVADDVTQLASTVAKARQGKRGRPDGDGKHTTAGNSVDDTVDFFLAKKKKALK</sequence>
<reference evidence="3 4" key="2">
    <citation type="journal article" date="2011" name="Genome Res.">
        <title>Chromosome and gene copy number variation allow major structural change between species and strains of Leishmania.</title>
        <authorList>
            <person name="Rogers M.B."/>
            <person name="Hilley J.D."/>
            <person name="Dickens N.J."/>
            <person name="Wilkes J."/>
            <person name="Bates P.A."/>
            <person name="Depledge D.P."/>
            <person name="Harris D."/>
            <person name="Her Y."/>
            <person name="Herzyk P."/>
            <person name="Imamura H."/>
            <person name="Otto T.D."/>
            <person name="Sanders M."/>
            <person name="Seeger K."/>
            <person name="Dujardin J.C."/>
            <person name="Berriman M."/>
            <person name="Smith D.F."/>
            <person name="Hertz-Fowler C."/>
            <person name="Mottram J.C."/>
        </authorList>
    </citation>
    <scope>NUCLEOTIDE SEQUENCE [LARGE SCALE GENOMIC DNA]</scope>
    <source>
        <strain evidence="4">MHOM/IL/81/Friedlin</strain>
    </source>
</reference>
<feature type="compositionally biased region" description="Basic and acidic residues" evidence="1">
    <location>
        <begin position="460"/>
        <end position="470"/>
    </location>
</feature>
<dbReference type="GO" id="GO:0003723">
    <property type="term" value="F:RNA binding"/>
    <property type="evidence" value="ECO:0000318"/>
    <property type="project" value="GO_Central"/>
</dbReference>
<dbReference type="PANTHER" id="PTHR12202:SF0">
    <property type="entry name" value="ESF1 HOMOLOG"/>
    <property type="match status" value="1"/>
</dbReference>
<dbReference type="VEuPathDB" id="TriTrypDB:LMJFC_360085300"/>
<dbReference type="eggNOG" id="KOG2318">
    <property type="taxonomic scope" value="Eukaryota"/>
</dbReference>
<dbReference type="EMBL" id="FR796432">
    <property type="protein sequence ID" value="CAJ09630.1"/>
    <property type="molecule type" value="Genomic_DNA"/>
</dbReference>
<dbReference type="VEuPathDB" id="TriTrypDB:LmjF.36.6520"/>
<feature type="compositionally biased region" description="Basic and acidic residues" evidence="1">
    <location>
        <begin position="384"/>
        <end position="394"/>
    </location>
</feature>
<dbReference type="FunCoup" id="Q4Q0A5">
    <property type="interactions" value="347"/>
</dbReference>
<dbReference type="GO" id="GO:0005730">
    <property type="term" value="C:nucleolus"/>
    <property type="evidence" value="ECO:0000266"/>
    <property type="project" value="GeneDB"/>
</dbReference>
<accession>Q4Q0A5</accession>
<dbReference type="VEuPathDB" id="TriTrypDB:LMJLV39_360079600"/>
<feature type="region of interest" description="Disordered" evidence="1">
    <location>
        <begin position="1"/>
        <end position="32"/>
    </location>
</feature>
<feature type="domain" description="ESF1 RRM" evidence="2">
    <location>
        <begin position="161"/>
        <end position="237"/>
    </location>
</feature>
<feature type="compositionally biased region" description="Low complexity" evidence="1">
    <location>
        <begin position="1"/>
        <end position="14"/>
    </location>
</feature>
<dbReference type="InterPro" id="IPR056750">
    <property type="entry name" value="RRM_ESF1"/>
</dbReference>